<dbReference type="Pfam" id="PF02706">
    <property type="entry name" value="Wzz"/>
    <property type="match status" value="1"/>
</dbReference>
<dbReference type="InterPro" id="IPR027417">
    <property type="entry name" value="P-loop_NTPase"/>
</dbReference>
<evidence type="ECO:0000256" key="4">
    <source>
        <dbReference type="ARBA" id="ARBA00011903"/>
    </source>
</evidence>
<evidence type="ECO:0000256" key="3">
    <source>
        <dbReference type="ARBA" id="ARBA00008883"/>
    </source>
</evidence>
<keyword evidence="14" id="KW-0829">Tyrosine-protein kinase</keyword>
<dbReference type="SUPFAM" id="SSF52540">
    <property type="entry name" value="P-loop containing nucleoside triphosphate hydrolases"/>
    <property type="match status" value="1"/>
</dbReference>
<evidence type="ECO:0000256" key="15">
    <source>
        <dbReference type="ARBA" id="ARBA00051245"/>
    </source>
</evidence>
<dbReference type="AlphaFoldDB" id="G2PNI5"/>
<dbReference type="EC" id="2.7.10.2" evidence="4"/>
<protein>
    <recommendedName>
        <fullName evidence="4">non-specific protein-tyrosine kinase</fullName>
        <ecNumber evidence="4">2.7.10.2</ecNumber>
    </recommendedName>
</protein>
<evidence type="ECO:0000256" key="5">
    <source>
        <dbReference type="ARBA" id="ARBA00022475"/>
    </source>
</evidence>
<evidence type="ECO:0000256" key="10">
    <source>
        <dbReference type="ARBA" id="ARBA00022777"/>
    </source>
</evidence>
<evidence type="ECO:0000256" key="7">
    <source>
        <dbReference type="ARBA" id="ARBA00022679"/>
    </source>
</evidence>
<evidence type="ECO:0000259" key="19">
    <source>
        <dbReference type="Pfam" id="PF13807"/>
    </source>
</evidence>
<dbReference type="Pfam" id="PF13807">
    <property type="entry name" value="GNVR"/>
    <property type="match status" value="1"/>
</dbReference>
<comment type="similarity">
    <text evidence="3">Belongs to the etk/wzc family.</text>
</comment>
<feature type="domain" description="Tyrosine-protein kinase G-rich" evidence="19">
    <location>
        <begin position="437"/>
        <end position="507"/>
    </location>
</feature>
<evidence type="ECO:0000259" key="18">
    <source>
        <dbReference type="Pfam" id="PF13614"/>
    </source>
</evidence>
<dbReference type="eggNOG" id="COG0489">
    <property type="taxonomic scope" value="Bacteria"/>
</dbReference>
<dbReference type="CDD" id="cd05387">
    <property type="entry name" value="BY-kinase"/>
    <property type="match status" value="1"/>
</dbReference>
<dbReference type="KEGG" id="mrs:Murru_2327"/>
<feature type="domain" description="AAA" evidence="18">
    <location>
        <begin position="595"/>
        <end position="723"/>
    </location>
</feature>
<evidence type="ECO:0000256" key="11">
    <source>
        <dbReference type="ARBA" id="ARBA00022840"/>
    </source>
</evidence>
<comment type="subcellular location">
    <subcellularLocation>
        <location evidence="1">Cell inner membrane</location>
        <topology evidence="1">Multi-pass membrane protein</topology>
    </subcellularLocation>
</comment>
<dbReference type="Gene3D" id="3.40.50.300">
    <property type="entry name" value="P-loop containing nucleotide triphosphate hydrolases"/>
    <property type="match status" value="1"/>
</dbReference>
<evidence type="ECO:0000256" key="1">
    <source>
        <dbReference type="ARBA" id="ARBA00004429"/>
    </source>
</evidence>
<feature type="transmembrane region" description="Helical" evidence="16">
    <location>
        <begin position="490"/>
        <end position="510"/>
    </location>
</feature>
<keyword evidence="10" id="KW-0418">Kinase</keyword>
<feature type="domain" description="Polysaccharide chain length determinant N-terminal" evidence="17">
    <location>
        <begin position="24"/>
        <end position="104"/>
    </location>
</feature>
<dbReference type="PANTHER" id="PTHR32309:SF13">
    <property type="entry name" value="FERRIC ENTEROBACTIN TRANSPORT PROTEIN FEPE"/>
    <property type="match status" value="1"/>
</dbReference>
<dbReference type="Proteomes" id="UP000008908">
    <property type="component" value="Chromosome"/>
</dbReference>
<comment type="similarity">
    <text evidence="2">Belongs to the CpsD/CapB family.</text>
</comment>
<comment type="catalytic activity">
    <reaction evidence="15">
        <text>L-tyrosyl-[protein] + ATP = O-phospho-L-tyrosyl-[protein] + ADP + H(+)</text>
        <dbReference type="Rhea" id="RHEA:10596"/>
        <dbReference type="Rhea" id="RHEA-COMP:10136"/>
        <dbReference type="Rhea" id="RHEA-COMP:20101"/>
        <dbReference type="ChEBI" id="CHEBI:15378"/>
        <dbReference type="ChEBI" id="CHEBI:30616"/>
        <dbReference type="ChEBI" id="CHEBI:46858"/>
        <dbReference type="ChEBI" id="CHEBI:61978"/>
        <dbReference type="ChEBI" id="CHEBI:456216"/>
        <dbReference type="EC" id="2.7.10.2"/>
    </reaction>
</comment>
<evidence type="ECO:0000313" key="20">
    <source>
        <dbReference type="EMBL" id="AEM71365.1"/>
    </source>
</evidence>
<evidence type="ECO:0000256" key="6">
    <source>
        <dbReference type="ARBA" id="ARBA00022519"/>
    </source>
</evidence>
<keyword evidence="11" id="KW-0067">ATP-binding</keyword>
<dbReference type="EMBL" id="CP002999">
    <property type="protein sequence ID" value="AEM71365.1"/>
    <property type="molecule type" value="Genomic_DNA"/>
</dbReference>
<dbReference type="InterPro" id="IPR005702">
    <property type="entry name" value="Wzc-like_C"/>
</dbReference>
<keyword evidence="13 16" id="KW-0472">Membrane</keyword>
<keyword evidence="7" id="KW-0808">Transferase</keyword>
<evidence type="ECO:0000313" key="21">
    <source>
        <dbReference type="Proteomes" id="UP000008908"/>
    </source>
</evidence>
<dbReference type="HOGENOM" id="CLU_009912_6_0_10"/>
<evidence type="ECO:0000256" key="16">
    <source>
        <dbReference type="SAM" id="Phobius"/>
    </source>
</evidence>
<dbReference type="PANTHER" id="PTHR32309">
    <property type="entry name" value="TYROSINE-PROTEIN KINASE"/>
    <property type="match status" value="1"/>
</dbReference>
<sequence length="795" mass="88813">MENPNLNAKMQRNNLKGELEKYLKHKHWFVLSAIVAVSIAYLYVRYATPKYQANATIQIVEEKSAPSELSLFSDLNLLPGGSKKVEDEIEVMRSRTNVRQAVINLGLDKKVMHVGRVKNSEIYGDVPVKITIDSIKRDVQFSCYIIPKSQTNFLYWTEENEEQQNRTFGEEITTNRGKITILPEESKKLKPYIGETLKIVLSPVSDVTLSYQKALGAAIADEYSSIINLTIQDAVQEKAMDFLNELIHIYNLNGKNDKKAIADRTAEFIDDRIADIYSDLSEADQSAQDFKSDRGLTDIQSQSNINLNVSAANQQELQDAQIQLQIANSVSDELESQAGYGILPSNIGLADASITSTTARYNQLVLERERLLKSSNEKNPVIVNIDEQLENLKKSMQSSLNSMTNNLNLRVNNLSSQLATINSKIYSAPRNERALREITRKQQTVEGLYLYLLQKREEAQIAYASASPNSKVVDTAFPASKFPVAPKKSIIYLASFLLGILIPAGIVYGLDVIDDKIHSAHALEKLVVGAGVPVIGELPRLKNKSIKTVAKDDRSVLSEALRIIRTNMDYLLKTELKGGNARKNIIYVSSSLPTEGKTFFSTNLALILSSTGKKVLLVGADIRNPKFYMFFNDGKEHVKNKRSSFKRNAGLTDYLFDDSLVLKDITNSTEVNENKIDVIHSGKTFPNPSELLMNNRFGHLMDTVSQVYDYVIVDTAPMMPVTDTLLISEYADLLVYVTRAGQSSIGDVEFPLKLRKEGKLNNLAFVVNGVKASELGYGGKYGYGYGAQSKKWWKF</sequence>
<evidence type="ECO:0000256" key="13">
    <source>
        <dbReference type="ARBA" id="ARBA00023136"/>
    </source>
</evidence>
<dbReference type="RefSeq" id="WP_014033646.1">
    <property type="nucleotide sequence ID" value="NC_015945.1"/>
</dbReference>
<dbReference type="STRING" id="886377.Murru_2327"/>
<gene>
    <name evidence="20" type="ordered locus">Murru_2327</name>
</gene>
<dbReference type="InterPro" id="IPR003856">
    <property type="entry name" value="LPS_length_determ_N"/>
</dbReference>
<reference evidence="20 21" key="2">
    <citation type="journal article" date="2012" name="Stand. Genomic Sci.">
        <title>Complete genome sequence of the facultatively anaerobic, appendaged bacterium Muricauda ruestringensis type strain (B1(T)).</title>
        <authorList>
            <person name="Huntemann M."/>
            <person name="Teshima H."/>
            <person name="Lapidus A."/>
            <person name="Nolan M."/>
            <person name="Lucas S."/>
            <person name="Hammon N."/>
            <person name="Deshpande S."/>
            <person name="Cheng J.F."/>
            <person name="Tapia R."/>
            <person name="Goodwin L.A."/>
            <person name="Pitluck S."/>
            <person name="Liolios K."/>
            <person name="Pagani I."/>
            <person name="Ivanova N."/>
            <person name="Mavromatis K."/>
            <person name="Mikhailova N."/>
            <person name="Pati A."/>
            <person name="Chen A."/>
            <person name="Palaniappan K."/>
            <person name="Land M."/>
            <person name="Hauser L."/>
            <person name="Pan C."/>
            <person name="Brambilla E.M."/>
            <person name="Rohde M."/>
            <person name="Spring S."/>
            <person name="Goker M."/>
            <person name="Detter J.C."/>
            <person name="Bristow J."/>
            <person name="Eisen J.A."/>
            <person name="Markowitz V."/>
            <person name="Hugenholtz P."/>
            <person name="Kyrpides N.C."/>
            <person name="Klenk H.P."/>
            <person name="Woyke T."/>
        </authorList>
    </citation>
    <scope>NUCLEOTIDE SEQUENCE [LARGE SCALE GENOMIC DNA]</scope>
    <source>
        <strain evidence="21">DSM 13258 / LMG 19739 / B1</strain>
    </source>
</reference>
<proteinExistence type="inferred from homology"/>
<dbReference type="GO" id="GO:0004715">
    <property type="term" value="F:non-membrane spanning protein tyrosine kinase activity"/>
    <property type="evidence" value="ECO:0007669"/>
    <property type="project" value="UniProtKB-EC"/>
</dbReference>
<reference evidence="21" key="1">
    <citation type="submission" date="2011-08" db="EMBL/GenBank/DDBJ databases">
        <title>The complete genome of Muricauda ruestringensis DSM 13258.</title>
        <authorList>
            <person name="Lucas S."/>
            <person name="Han J."/>
            <person name="Lapidus A."/>
            <person name="Bruce D."/>
            <person name="Goodwin L."/>
            <person name="Pitluck S."/>
            <person name="Peters L."/>
            <person name="Kyrpides N."/>
            <person name="Mavromatis K."/>
            <person name="Ivanova N."/>
            <person name="Ovchinnikova G."/>
            <person name="Teshima H."/>
            <person name="Detter J.C."/>
            <person name="Tapia R."/>
            <person name="Han C."/>
            <person name="Land M."/>
            <person name="Hauser L."/>
            <person name="Markowitz V."/>
            <person name="Cheng J.-F."/>
            <person name="Hugenholtz P."/>
            <person name="Woyke T."/>
            <person name="Wu D."/>
            <person name="Spring S."/>
            <person name="Schroeder M."/>
            <person name="Brambilla E."/>
            <person name="Klenk H.-P."/>
            <person name="Eisen J.A."/>
        </authorList>
    </citation>
    <scope>NUCLEOTIDE SEQUENCE [LARGE SCALE GENOMIC DNA]</scope>
    <source>
        <strain evidence="21">DSM 13258 / LMG 19739 / B1</strain>
    </source>
</reference>
<dbReference type="InterPro" id="IPR050445">
    <property type="entry name" value="Bact_polysacc_biosynth/exp"/>
</dbReference>
<evidence type="ECO:0000256" key="9">
    <source>
        <dbReference type="ARBA" id="ARBA00022741"/>
    </source>
</evidence>
<dbReference type="NCBIfam" id="TIGR01007">
    <property type="entry name" value="eps_fam"/>
    <property type="match status" value="1"/>
</dbReference>
<evidence type="ECO:0000259" key="17">
    <source>
        <dbReference type="Pfam" id="PF02706"/>
    </source>
</evidence>
<evidence type="ECO:0000256" key="8">
    <source>
        <dbReference type="ARBA" id="ARBA00022692"/>
    </source>
</evidence>
<keyword evidence="8 16" id="KW-0812">Transmembrane</keyword>
<evidence type="ECO:0000256" key="2">
    <source>
        <dbReference type="ARBA" id="ARBA00007316"/>
    </source>
</evidence>
<dbReference type="GO" id="GO:0005524">
    <property type="term" value="F:ATP binding"/>
    <property type="evidence" value="ECO:0007669"/>
    <property type="project" value="UniProtKB-KW"/>
</dbReference>
<dbReference type="InterPro" id="IPR032807">
    <property type="entry name" value="GNVR"/>
</dbReference>
<accession>G2PNI5</accession>
<evidence type="ECO:0000256" key="14">
    <source>
        <dbReference type="ARBA" id="ARBA00023137"/>
    </source>
</evidence>
<keyword evidence="12 16" id="KW-1133">Transmembrane helix</keyword>
<organism evidence="20 21">
    <name type="scientific">Allomuricauda ruestringensis (strain DSM 13258 / CIP 107369 / LMG 19739 / B1)</name>
    <name type="common">Muricauda ruestringensis</name>
    <dbReference type="NCBI Taxonomy" id="886377"/>
    <lineage>
        <taxon>Bacteria</taxon>
        <taxon>Pseudomonadati</taxon>
        <taxon>Bacteroidota</taxon>
        <taxon>Flavobacteriia</taxon>
        <taxon>Flavobacteriales</taxon>
        <taxon>Flavobacteriaceae</taxon>
        <taxon>Flagellimonas</taxon>
    </lineage>
</organism>
<dbReference type="eggNOG" id="COG3206">
    <property type="taxonomic scope" value="Bacteria"/>
</dbReference>
<feature type="transmembrane region" description="Helical" evidence="16">
    <location>
        <begin position="27"/>
        <end position="44"/>
    </location>
</feature>
<keyword evidence="21" id="KW-1185">Reference proteome</keyword>
<keyword evidence="9" id="KW-0547">Nucleotide-binding</keyword>
<dbReference type="InterPro" id="IPR025669">
    <property type="entry name" value="AAA_dom"/>
</dbReference>
<keyword evidence="5" id="KW-1003">Cell membrane</keyword>
<keyword evidence="6" id="KW-0997">Cell inner membrane</keyword>
<dbReference type="GO" id="GO:0005886">
    <property type="term" value="C:plasma membrane"/>
    <property type="evidence" value="ECO:0007669"/>
    <property type="project" value="UniProtKB-SubCell"/>
</dbReference>
<dbReference type="Pfam" id="PF13614">
    <property type="entry name" value="AAA_31"/>
    <property type="match status" value="1"/>
</dbReference>
<name>G2PNI5_ALLRU</name>
<evidence type="ECO:0000256" key="12">
    <source>
        <dbReference type="ARBA" id="ARBA00022989"/>
    </source>
</evidence>